<dbReference type="SUPFAM" id="SSF55608">
    <property type="entry name" value="Homing endonucleases"/>
    <property type="match status" value="1"/>
</dbReference>
<protein>
    <recommendedName>
        <fullName evidence="1">Homing endonuclease LAGLIDADG domain-containing protein</fullName>
    </recommendedName>
</protein>
<dbReference type="PANTHER" id="PTHR36181:SF2">
    <property type="entry name" value="INTRON-ENCODED ENDONUCLEASE AI3-RELATED"/>
    <property type="match status" value="1"/>
</dbReference>
<proteinExistence type="predicted"/>
<dbReference type="GO" id="GO:0004519">
    <property type="term" value="F:endonuclease activity"/>
    <property type="evidence" value="ECO:0007669"/>
    <property type="project" value="InterPro"/>
</dbReference>
<reference evidence="2 3" key="1">
    <citation type="journal article" date="2016" name="Nat. Commun.">
        <title>Thousands of microbial genomes shed light on interconnected biogeochemical processes in an aquifer system.</title>
        <authorList>
            <person name="Anantharaman K."/>
            <person name="Brown C.T."/>
            <person name="Hug L.A."/>
            <person name="Sharon I."/>
            <person name="Castelle C.J."/>
            <person name="Probst A.J."/>
            <person name="Thomas B.C."/>
            <person name="Singh A."/>
            <person name="Wilkins M.J."/>
            <person name="Karaoz U."/>
            <person name="Brodie E.L."/>
            <person name="Williams K.H."/>
            <person name="Hubbard S.S."/>
            <person name="Banfield J.F."/>
        </authorList>
    </citation>
    <scope>NUCLEOTIDE SEQUENCE [LARGE SCALE GENOMIC DNA]</scope>
</reference>
<evidence type="ECO:0000259" key="1">
    <source>
        <dbReference type="Pfam" id="PF00961"/>
    </source>
</evidence>
<dbReference type="Proteomes" id="UP000177912">
    <property type="component" value="Unassembled WGS sequence"/>
</dbReference>
<dbReference type="InterPro" id="IPR004860">
    <property type="entry name" value="LAGLIDADG_dom"/>
</dbReference>
<comment type="caution">
    <text evidence="2">The sequence shown here is derived from an EMBL/GenBank/DDBJ whole genome shotgun (WGS) entry which is preliminary data.</text>
</comment>
<dbReference type="PANTHER" id="PTHR36181">
    <property type="entry name" value="INTRON-ENCODED ENDONUCLEASE AI3-RELATED"/>
    <property type="match status" value="1"/>
</dbReference>
<sequence length="184" mass="21444">MKSRYSKNASRADNQQERLIKIGWIVGYVDGEGCFSIGFIKQLDKGKRKGYRTGYQVSHEFAVTQGEKSISSLKELQTFFKVGQVIINKRYDNHKEHLYRYVVRKREDLLNVVIPFFRQYKMHSSKQEDFGKFAKCVETINAGKHLTKDGVIAIAQITETMNRKKSRSDLIRILRDHTPRSPVR</sequence>
<gene>
    <name evidence="2" type="ORF">A2826_00510</name>
</gene>
<dbReference type="InterPro" id="IPR027434">
    <property type="entry name" value="Homing_endonucl"/>
</dbReference>
<accession>A0A1F5NVH5</accession>
<dbReference type="STRING" id="1817822.A2826_00510"/>
<dbReference type="AlphaFoldDB" id="A0A1F5NVH5"/>
<name>A0A1F5NVH5_9BACT</name>
<dbReference type="InterPro" id="IPR051289">
    <property type="entry name" value="LAGLIDADG_Endonuclease"/>
</dbReference>
<evidence type="ECO:0000313" key="3">
    <source>
        <dbReference type="Proteomes" id="UP000177912"/>
    </source>
</evidence>
<dbReference type="EMBL" id="MFEI01000007">
    <property type="protein sequence ID" value="OGE81522.1"/>
    <property type="molecule type" value="Genomic_DNA"/>
</dbReference>
<feature type="domain" description="Homing endonuclease LAGLIDADG" evidence="1">
    <location>
        <begin position="25"/>
        <end position="137"/>
    </location>
</feature>
<dbReference type="Gene3D" id="3.10.28.10">
    <property type="entry name" value="Homing endonucleases"/>
    <property type="match status" value="1"/>
</dbReference>
<evidence type="ECO:0000313" key="2">
    <source>
        <dbReference type="EMBL" id="OGE81522.1"/>
    </source>
</evidence>
<organism evidence="2 3">
    <name type="scientific">Candidatus Doudnabacteria bacterium RIFCSPHIGHO2_01_FULL_43_23</name>
    <dbReference type="NCBI Taxonomy" id="1817822"/>
    <lineage>
        <taxon>Bacteria</taxon>
        <taxon>Candidatus Doudnaibacteriota</taxon>
    </lineage>
</organism>
<dbReference type="Pfam" id="PF00961">
    <property type="entry name" value="LAGLIDADG_1"/>
    <property type="match status" value="1"/>
</dbReference>